<reference evidence="2 3" key="1">
    <citation type="submission" date="2024-09" db="EMBL/GenBank/DDBJ databases">
        <authorList>
            <person name="Sun Q."/>
            <person name="Mori K."/>
        </authorList>
    </citation>
    <scope>NUCLEOTIDE SEQUENCE [LARGE SCALE GENOMIC DNA]</scope>
    <source>
        <strain evidence="2 3">CECT 8064</strain>
    </source>
</reference>
<keyword evidence="2" id="KW-0808">Transferase</keyword>
<proteinExistence type="predicted"/>
<gene>
    <name evidence="2" type="ORF">ACFFUV_15635</name>
</gene>
<accession>A0ABV5HQD9</accession>
<dbReference type="PANTHER" id="PTHR36836">
    <property type="entry name" value="COLANIC ACID BIOSYNTHESIS PROTEIN WCAK"/>
    <property type="match status" value="1"/>
</dbReference>
<evidence type="ECO:0000259" key="1">
    <source>
        <dbReference type="Pfam" id="PF04230"/>
    </source>
</evidence>
<dbReference type="RefSeq" id="WP_390194515.1">
    <property type="nucleotide sequence ID" value="NZ_JBHMEP010000005.1"/>
</dbReference>
<feature type="domain" description="Polysaccharide pyruvyl transferase" evidence="1">
    <location>
        <begin position="86"/>
        <end position="329"/>
    </location>
</feature>
<sequence length="399" mass="44889">MKKVRVGFLWHNVSSGNLGVGALSISNMILVKDALESINMEGEFFTIGDYECSDPSNHDKVKSQIAHNFTHISISVKQLLINPIKLIKFIKFIKTLDLVLDIGAGDSFSDIYGSKRFIIQVFTKIASAQFARISILSPQTIGPFKSRFAEKITKFIIEKTNFSYARDTISYELASRLGKCELATDVAFSMPYQVSSRFSDIDNSIHVGINVSGLLLSGGYNRLNQFGLNHNYEEFIHKVIKEFMAYDNVKVHLIPHVIATVPENEIEDDYLACVKIKKSFPECVLASRFTNPIDAKNYISKLDYFTGGRMHATVAAFSTGVAVTPYAYSRKFKGLYNTIGYTNILEAKELCLEEAVKKVISDFNNREELKNNIMKCTSSIKKLTDVYLKTLKEVLSDLH</sequence>
<protein>
    <submittedName>
        <fullName evidence="2">Polysaccharide pyruvyl transferase family protein</fullName>
    </submittedName>
</protein>
<evidence type="ECO:0000313" key="2">
    <source>
        <dbReference type="EMBL" id="MFB9136403.1"/>
    </source>
</evidence>
<name>A0ABV5HQD9_9VIBR</name>
<dbReference type="GO" id="GO:0016740">
    <property type="term" value="F:transferase activity"/>
    <property type="evidence" value="ECO:0007669"/>
    <property type="project" value="UniProtKB-KW"/>
</dbReference>
<dbReference type="PANTHER" id="PTHR36836:SF1">
    <property type="entry name" value="COLANIC ACID BIOSYNTHESIS PROTEIN WCAK"/>
    <property type="match status" value="1"/>
</dbReference>
<dbReference type="Proteomes" id="UP001589645">
    <property type="component" value="Unassembled WGS sequence"/>
</dbReference>
<dbReference type="Pfam" id="PF04230">
    <property type="entry name" value="PS_pyruv_trans"/>
    <property type="match status" value="1"/>
</dbReference>
<comment type="caution">
    <text evidence="2">The sequence shown here is derived from an EMBL/GenBank/DDBJ whole genome shotgun (WGS) entry which is preliminary data.</text>
</comment>
<keyword evidence="3" id="KW-1185">Reference proteome</keyword>
<dbReference type="InterPro" id="IPR007345">
    <property type="entry name" value="Polysacch_pyruvyl_Trfase"/>
</dbReference>
<organism evidence="2 3">
    <name type="scientific">Vibrio olivae</name>
    <dbReference type="NCBI Taxonomy" id="1243002"/>
    <lineage>
        <taxon>Bacteria</taxon>
        <taxon>Pseudomonadati</taxon>
        <taxon>Pseudomonadota</taxon>
        <taxon>Gammaproteobacteria</taxon>
        <taxon>Vibrionales</taxon>
        <taxon>Vibrionaceae</taxon>
        <taxon>Vibrio</taxon>
    </lineage>
</organism>
<evidence type="ECO:0000313" key="3">
    <source>
        <dbReference type="Proteomes" id="UP001589645"/>
    </source>
</evidence>
<dbReference type="EMBL" id="JBHMEP010000005">
    <property type="protein sequence ID" value="MFB9136403.1"/>
    <property type="molecule type" value="Genomic_DNA"/>
</dbReference>